<dbReference type="GO" id="GO:0005634">
    <property type="term" value="C:nucleus"/>
    <property type="evidence" value="ECO:0007669"/>
    <property type="project" value="UniProtKB-SubCell"/>
</dbReference>
<dbReference type="Proteomes" id="UP000030762">
    <property type="component" value="Unassembled WGS sequence"/>
</dbReference>
<dbReference type="EMBL" id="JH767269">
    <property type="protein sequence ID" value="EQC25526.1"/>
    <property type="molecule type" value="Genomic_DNA"/>
</dbReference>
<dbReference type="OMA" id="ACDKNRI"/>
<feature type="region of interest" description="Disordered" evidence="6">
    <location>
        <begin position="240"/>
        <end position="325"/>
    </location>
</feature>
<evidence type="ECO:0000256" key="6">
    <source>
        <dbReference type="SAM" id="MobiDB-lite"/>
    </source>
</evidence>
<sequence length="325" mass="36476">MAIKAAEIAPAAYSEGARSSVVAKADDLSYDLGNLAAFDTHPFSVKNASDEKELKASARDNVQLLINQIFELPRQMTDMGPMAQLPTGTTVIPREKPLPKPKPETRWEKYAREKGVDNKKKDRMVWDEAKQAWAPRWGYKRANDDMQDWAVPVKKNDDPFADPWTERKQAKNERVQKNLRNQAANVKRAGGMQPSVPVPKATPVGIPVEMLNTSDKKMKQRGKEGTKAALQKVQFSTASMGKFDKMRTGEAERKQTGKRNKFLSVTGAEKTEKERSMHVLNHVLGREENKGKAKASTGEEDPTKTKKRKLKNVTKGHAKRAKTKR</sequence>
<comment type="function">
    <text evidence="5">Involved in ribosomal large subunit assembly.</text>
</comment>
<dbReference type="InParanoid" id="T0PTH5"/>
<evidence type="ECO:0000256" key="1">
    <source>
        <dbReference type="ARBA" id="ARBA00004123"/>
    </source>
</evidence>
<reference evidence="7 8" key="1">
    <citation type="submission" date="2012-04" db="EMBL/GenBank/DDBJ databases">
        <title>The Genome Sequence of Saprolegnia declina VS20.</title>
        <authorList>
            <consortium name="The Broad Institute Genome Sequencing Platform"/>
            <person name="Russ C."/>
            <person name="Nusbaum C."/>
            <person name="Tyler B."/>
            <person name="van West P."/>
            <person name="Dieguez-Uribeondo J."/>
            <person name="de Bruijn I."/>
            <person name="Tripathy S."/>
            <person name="Jiang R."/>
            <person name="Young S.K."/>
            <person name="Zeng Q."/>
            <person name="Gargeya S."/>
            <person name="Fitzgerald M."/>
            <person name="Haas B."/>
            <person name="Abouelleil A."/>
            <person name="Alvarado L."/>
            <person name="Arachchi H.M."/>
            <person name="Berlin A."/>
            <person name="Chapman S.B."/>
            <person name="Goldberg J."/>
            <person name="Griggs A."/>
            <person name="Gujja S."/>
            <person name="Hansen M."/>
            <person name="Howarth C."/>
            <person name="Imamovic A."/>
            <person name="Larimer J."/>
            <person name="McCowen C."/>
            <person name="Montmayeur A."/>
            <person name="Murphy C."/>
            <person name="Neiman D."/>
            <person name="Pearson M."/>
            <person name="Priest M."/>
            <person name="Roberts A."/>
            <person name="Saif S."/>
            <person name="Shea T."/>
            <person name="Sisk P."/>
            <person name="Sykes S."/>
            <person name="Wortman J."/>
            <person name="Nusbaum C."/>
            <person name="Birren B."/>
        </authorList>
    </citation>
    <scope>NUCLEOTIDE SEQUENCE [LARGE SCALE GENOMIC DNA]</scope>
    <source>
        <strain evidence="7 8">VS20</strain>
    </source>
</reference>
<evidence type="ECO:0000256" key="3">
    <source>
        <dbReference type="ARBA" id="ARBA00022517"/>
    </source>
</evidence>
<dbReference type="GeneID" id="19957336"/>
<keyword evidence="3 5" id="KW-0690">Ribosome biogenesis</keyword>
<dbReference type="AlphaFoldDB" id="T0PTH5"/>
<dbReference type="STRING" id="1156394.T0PTH5"/>
<evidence type="ECO:0000256" key="2">
    <source>
        <dbReference type="ARBA" id="ARBA00010077"/>
    </source>
</evidence>
<comment type="subcellular location">
    <subcellularLocation>
        <location evidence="1 5">Nucleus</location>
    </subcellularLocation>
</comment>
<dbReference type="FunCoup" id="T0PTH5">
    <property type="interactions" value="313"/>
</dbReference>
<feature type="compositionally biased region" description="Basic and acidic residues" evidence="6">
    <location>
        <begin position="242"/>
        <end position="255"/>
    </location>
</feature>
<name>T0PTH5_SAPDV</name>
<gene>
    <name evidence="7" type="ORF">SDRG_16609</name>
</gene>
<evidence type="ECO:0000313" key="7">
    <source>
        <dbReference type="EMBL" id="EQC25526.1"/>
    </source>
</evidence>
<proteinExistence type="inferred from homology"/>
<organism evidence="7 8">
    <name type="scientific">Saprolegnia diclina (strain VS20)</name>
    <dbReference type="NCBI Taxonomy" id="1156394"/>
    <lineage>
        <taxon>Eukaryota</taxon>
        <taxon>Sar</taxon>
        <taxon>Stramenopiles</taxon>
        <taxon>Oomycota</taxon>
        <taxon>Saprolegniomycetes</taxon>
        <taxon>Saprolegniales</taxon>
        <taxon>Saprolegniaceae</taxon>
        <taxon>Saprolegnia</taxon>
    </lineage>
</organism>
<dbReference type="OrthoDB" id="28455at2759"/>
<keyword evidence="8" id="KW-1185">Reference proteome</keyword>
<dbReference type="InterPro" id="IPR007023">
    <property type="entry name" value="Ribosom_reg"/>
</dbReference>
<keyword evidence="4 5" id="KW-0539">Nucleus</keyword>
<dbReference type="GO" id="GO:0042254">
    <property type="term" value="P:ribosome biogenesis"/>
    <property type="evidence" value="ECO:0007669"/>
    <property type="project" value="UniProtKB-KW"/>
</dbReference>
<evidence type="ECO:0000313" key="8">
    <source>
        <dbReference type="Proteomes" id="UP000030762"/>
    </source>
</evidence>
<dbReference type="VEuPathDB" id="FungiDB:SDRG_16609"/>
<evidence type="ECO:0000256" key="4">
    <source>
        <dbReference type="ARBA" id="ARBA00023242"/>
    </source>
</evidence>
<dbReference type="RefSeq" id="XP_008621047.1">
    <property type="nucleotide sequence ID" value="XM_008622825.1"/>
</dbReference>
<dbReference type="Pfam" id="PF04939">
    <property type="entry name" value="RRS1"/>
    <property type="match status" value="1"/>
</dbReference>
<protein>
    <recommendedName>
        <fullName evidence="5">Ribosome biogenesis regulatory protein</fullName>
    </recommendedName>
</protein>
<evidence type="ECO:0000256" key="5">
    <source>
        <dbReference type="RuleBase" id="RU364132"/>
    </source>
</evidence>
<dbReference type="eggNOG" id="KOG1765">
    <property type="taxonomic scope" value="Eukaryota"/>
</dbReference>
<accession>T0PTH5</accession>
<comment type="similarity">
    <text evidence="2 5">Belongs to the RRS1 family.</text>
</comment>
<feature type="compositionally biased region" description="Basic residues" evidence="6">
    <location>
        <begin position="305"/>
        <end position="325"/>
    </location>
</feature>